<evidence type="ECO:0000256" key="1">
    <source>
        <dbReference type="SAM" id="MobiDB-lite"/>
    </source>
</evidence>
<organism evidence="2 3">
    <name type="scientific">Acanthamoeba castellanii (strain ATCC 30010 / Neff)</name>
    <dbReference type="NCBI Taxonomy" id="1257118"/>
    <lineage>
        <taxon>Eukaryota</taxon>
        <taxon>Amoebozoa</taxon>
        <taxon>Discosea</taxon>
        <taxon>Longamoebia</taxon>
        <taxon>Centramoebida</taxon>
        <taxon>Acanthamoebidae</taxon>
        <taxon>Acanthamoeba</taxon>
    </lineage>
</organism>
<proteinExistence type="predicted"/>
<dbReference type="EMBL" id="KB007885">
    <property type="protein sequence ID" value="ELR22404.1"/>
    <property type="molecule type" value="Genomic_DNA"/>
</dbReference>
<feature type="non-terminal residue" evidence="2">
    <location>
        <position position="262"/>
    </location>
</feature>
<dbReference type="VEuPathDB" id="AmoebaDB:ACA1_254720"/>
<dbReference type="RefSeq" id="XP_004367660.1">
    <property type="nucleotide sequence ID" value="XM_004367603.1"/>
</dbReference>
<name>L8HA39_ACACF</name>
<evidence type="ECO:0000313" key="2">
    <source>
        <dbReference type="EMBL" id="ELR22404.1"/>
    </source>
</evidence>
<dbReference type="GO" id="GO:0016787">
    <property type="term" value="F:hydrolase activity"/>
    <property type="evidence" value="ECO:0007669"/>
    <property type="project" value="UniProtKB-KW"/>
</dbReference>
<keyword evidence="3" id="KW-1185">Reference proteome</keyword>
<dbReference type="OrthoDB" id="9983791at2759"/>
<dbReference type="Proteomes" id="UP000011083">
    <property type="component" value="Unassembled WGS sequence"/>
</dbReference>
<dbReference type="KEGG" id="acan:ACA1_254720"/>
<evidence type="ECO:0000313" key="3">
    <source>
        <dbReference type="Proteomes" id="UP000011083"/>
    </source>
</evidence>
<dbReference type="SUPFAM" id="SSF52266">
    <property type="entry name" value="SGNH hydrolase"/>
    <property type="match status" value="1"/>
</dbReference>
<feature type="region of interest" description="Disordered" evidence="1">
    <location>
        <begin position="233"/>
        <end position="262"/>
    </location>
</feature>
<protein>
    <submittedName>
        <fullName evidence="2">GDSL-lilke lipase/acylhydrolase family protein</fullName>
    </submittedName>
</protein>
<sequence length="262" mass="29124">ASDAHWRFDSGQQGLREPHAALRFAAATQEGRRPQPRLDLDGDVMAGVPRQLRTVPNDTDVLVLSIGGNDGLRYLRKLQSIGMHNPLNVVSLLNEAWTEFSQSYGDTLDKTIALGKKQKVSCAGLYVINKIIISEAAKRGLPVIDLATVFDQEQDYANPIEPGVPGADKLTANVIKIVREHRWDEGHRVYAERAYTIAAGSVDELRDDEWSHEPRAHQLGRWSWEVAEQEEAAVAKAAAEADRSPLGDLPDLQDNDRFRTEL</sequence>
<gene>
    <name evidence="2" type="ORF">ACA1_254720</name>
</gene>
<dbReference type="AlphaFoldDB" id="L8HA39"/>
<dbReference type="GeneID" id="14923339"/>
<accession>L8HA39</accession>
<keyword evidence="2" id="KW-0378">Hydrolase</keyword>
<reference evidence="2 3" key="1">
    <citation type="journal article" date="2013" name="Genome Biol.">
        <title>Genome of Acanthamoeba castellanii highlights extensive lateral gene transfer and early evolution of tyrosine kinase signaling.</title>
        <authorList>
            <person name="Clarke M."/>
            <person name="Lohan A.J."/>
            <person name="Liu B."/>
            <person name="Lagkouvardos I."/>
            <person name="Roy S."/>
            <person name="Zafar N."/>
            <person name="Bertelli C."/>
            <person name="Schilde C."/>
            <person name="Kianianmomeni A."/>
            <person name="Burglin T.R."/>
            <person name="Frech C."/>
            <person name="Turcotte B."/>
            <person name="Kopec K.O."/>
            <person name="Synnott J.M."/>
            <person name="Choo C."/>
            <person name="Paponov I."/>
            <person name="Finkler A."/>
            <person name="Soon Heng Tan C."/>
            <person name="Hutchins A.P."/>
            <person name="Weinmeier T."/>
            <person name="Rattei T."/>
            <person name="Chu J.S."/>
            <person name="Gimenez G."/>
            <person name="Irimia M."/>
            <person name="Rigden D.J."/>
            <person name="Fitzpatrick D.A."/>
            <person name="Lorenzo-Morales J."/>
            <person name="Bateman A."/>
            <person name="Chiu C.H."/>
            <person name="Tang P."/>
            <person name="Hegemann P."/>
            <person name="Fromm H."/>
            <person name="Raoult D."/>
            <person name="Greub G."/>
            <person name="Miranda-Saavedra D."/>
            <person name="Chen N."/>
            <person name="Nash P."/>
            <person name="Ginger M.L."/>
            <person name="Horn M."/>
            <person name="Schaap P."/>
            <person name="Caler L."/>
            <person name="Loftus B."/>
        </authorList>
    </citation>
    <scope>NUCLEOTIDE SEQUENCE [LARGE SCALE GENOMIC DNA]</scope>
    <source>
        <strain evidence="2 3">Neff</strain>
    </source>
</reference>